<feature type="non-terminal residue" evidence="1">
    <location>
        <position position="59"/>
    </location>
</feature>
<dbReference type="EMBL" id="LAZR01064800">
    <property type="protein sequence ID" value="KKK56822.1"/>
    <property type="molecule type" value="Genomic_DNA"/>
</dbReference>
<organism evidence="1">
    <name type="scientific">marine sediment metagenome</name>
    <dbReference type="NCBI Taxonomy" id="412755"/>
    <lineage>
        <taxon>unclassified sequences</taxon>
        <taxon>metagenomes</taxon>
        <taxon>ecological metagenomes</taxon>
    </lineage>
</organism>
<evidence type="ECO:0000313" key="1">
    <source>
        <dbReference type="EMBL" id="KKK56822.1"/>
    </source>
</evidence>
<comment type="caution">
    <text evidence="1">The sequence shown here is derived from an EMBL/GenBank/DDBJ whole genome shotgun (WGS) entry which is preliminary data.</text>
</comment>
<protein>
    <submittedName>
        <fullName evidence="1">Uncharacterized protein</fullName>
    </submittedName>
</protein>
<sequence length="59" mass="6816">MPRKTTHDIIHRWEGNPVIDINDISFRCANIYSAGSLKIDGKYIYLITFESLNGCTHIY</sequence>
<gene>
    <name evidence="1" type="ORF">LCGC14_3060700</name>
</gene>
<proteinExistence type="predicted"/>
<name>A0A0F8WIX7_9ZZZZ</name>
<dbReference type="AlphaFoldDB" id="A0A0F8WIX7"/>
<reference evidence="1" key="1">
    <citation type="journal article" date="2015" name="Nature">
        <title>Complex archaea that bridge the gap between prokaryotes and eukaryotes.</title>
        <authorList>
            <person name="Spang A."/>
            <person name="Saw J.H."/>
            <person name="Jorgensen S.L."/>
            <person name="Zaremba-Niedzwiedzka K."/>
            <person name="Martijn J."/>
            <person name="Lind A.E."/>
            <person name="van Eijk R."/>
            <person name="Schleper C."/>
            <person name="Guy L."/>
            <person name="Ettema T.J."/>
        </authorList>
    </citation>
    <scope>NUCLEOTIDE SEQUENCE</scope>
</reference>
<accession>A0A0F8WIX7</accession>